<evidence type="ECO:0000313" key="1">
    <source>
        <dbReference type="EMBL" id="CAB3764370.1"/>
    </source>
</evidence>
<dbReference type="Proteomes" id="UP000494363">
    <property type="component" value="Unassembled WGS sequence"/>
</dbReference>
<dbReference type="EMBL" id="CADIKH010000024">
    <property type="protein sequence ID" value="CAB3764370.1"/>
    <property type="molecule type" value="Genomic_DNA"/>
</dbReference>
<sequence>MAMSGEMAGQMMMMQSMQAQSQQFQMQEQQLNLENSCTNAAAQFSNSCCDNIKSAAK</sequence>
<reference evidence="1 2" key="1">
    <citation type="submission" date="2020-04" db="EMBL/GenBank/DDBJ databases">
        <authorList>
            <person name="De Canck E."/>
        </authorList>
    </citation>
    <scope>NUCLEOTIDE SEQUENCE [LARGE SCALE GENOMIC DNA]</scope>
    <source>
        <strain evidence="1 2">LMG 29542</strain>
    </source>
</reference>
<dbReference type="AlphaFoldDB" id="A0A6J5ECN1"/>
<gene>
    <name evidence="1" type="ORF">LMG29542_04878</name>
</gene>
<keyword evidence="2" id="KW-1185">Reference proteome</keyword>
<organism evidence="1 2">
    <name type="scientific">Paraburkholderia humisilvae</name>
    <dbReference type="NCBI Taxonomy" id="627669"/>
    <lineage>
        <taxon>Bacteria</taxon>
        <taxon>Pseudomonadati</taxon>
        <taxon>Pseudomonadota</taxon>
        <taxon>Betaproteobacteria</taxon>
        <taxon>Burkholderiales</taxon>
        <taxon>Burkholderiaceae</taxon>
        <taxon>Paraburkholderia</taxon>
    </lineage>
</organism>
<proteinExistence type="predicted"/>
<dbReference type="RefSeq" id="WP_175228983.1">
    <property type="nucleotide sequence ID" value="NZ_CADIKH010000024.1"/>
</dbReference>
<accession>A0A6J5ECN1</accession>
<name>A0A6J5ECN1_9BURK</name>
<protein>
    <submittedName>
        <fullName evidence="1">Uncharacterized protein</fullName>
    </submittedName>
</protein>
<evidence type="ECO:0000313" key="2">
    <source>
        <dbReference type="Proteomes" id="UP000494363"/>
    </source>
</evidence>